<feature type="transmembrane region" description="Helical" evidence="1">
    <location>
        <begin position="111"/>
        <end position="131"/>
    </location>
</feature>
<evidence type="ECO:0000256" key="1">
    <source>
        <dbReference type="SAM" id="Phobius"/>
    </source>
</evidence>
<dbReference type="EMBL" id="QVQY01000017">
    <property type="protein sequence ID" value="RFU50762.1"/>
    <property type="molecule type" value="Genomic_DNA"/>
</dbReference>
<dbReference type="EMBL" id="QVQZ01000015">
    <property type="protein sequence ID" value="RFU52943.1"/>
    <property type="molecule type" value="Genomic_DNA"/>
</dbReference>
<evidence type="ECO:0000313" key="3">
    <source>
        <dbReference type="EMBL" id="RFU50762.1"/>
    </source>
</evidence>
<reference evidence="2" key="4">
    <citation type="journal article" date="2019" name="Int. J. Syst. Evol. Microbiol.">
        <title>Streptococcus chenjunshii sp. nov. isolated from feces of Tibetan antelopes.</title>
        <authorList>
            <person name="Tian Z."/>
            <person name="Lu S."/>
            <person name="Jin D."/>
            <person name="Yang J."/>
            <person name="Pu J."/>
            <person name="Lai X.H."/>
            <person name="Bai X.N."/>
            <person name="Wu X.M."/>
            <person name="Li J."/>
            <person name="Wang S."/>
            <person name="Xu J."/>
        </authorList>
    </citation>
    <scope>NUCLEOTIDE SEQUENCE</scope>
    <source>
        <strain evidence="2">Z15</strain>
    </source>
</reference>
<dbReference type="Proteomes" id="UP000262901">
    <property type="component" value="Unassembled WGS sequence"/>
</dbReference>
<protein>
    <submittedName>
        <fullName evidence="4">DUF2812 domain-containing protein</fullName>
    </submittedName>
</protein>
<evidence type="ECO:0000313" key="4">
    <source>
        <dbReference type="EMBL" id="RFU52943.1"/>
    </source>
</evidence>
<reference evidence="3 7" key="1">
    <citation type="submission" date="2018-08" db="EMBL/GenBank/DDBJ databases">
        <title>Draft genome of Streptococcus sp .nov. Z2.</title>
        <authorList>
            <person name="Tian Z."/>
        </authorList>
    </citation>
    <scope>NUCLEOTIDE SEQUENCE [LARGE SCALE GENOMIC DNA]</scope>
    <source>
        <strain evidence="3 7">Z2</strain>
    </source>
</reference>
<dbReference type="Pfam" id="PF11193">
    <property type="entry name" value="DUF2812"/>
    <property type="match status" value="1"/>
</dbReference>
<feature type="transmembrane region" description="Helical" evidence="1">
    <location>
        <begin position="143"/>
        <end position="165"/>
    </location>
</feature>
<sequence>MKTTVKKAFLDIQKEEEWLNEQGEKGLMLVECHNGSYEFEVASPAKFQYKIDLPDYIGSKKKDYLSFLKQSGISVVSEYGGRVYLRKNTADGPLSLYTDSKGVRRQMNKRYTHFFIIGITHFLLGITLLLQTLNYAEQRGVPFWFTVIVGIGFMISGMIFLFLGIRKHRQYAAPKDETRLWE</sequence>
<evidence type="ECO:0000313" key="7">
    <source>
        <dbReference type="Proteomes" id="UP000264056"/>
    </source>
</evidence>
<evidence type="ECO:0000313" key="6">
    <source>
        <dbReference type="Proteomes" id="UP000262901"/>
    </source>
</evidence>
<accession>A0A372KL08</accession>
<evidence type="ECO:0000313" key="2">
    <source>
        <dbReference type="EMBL" id="AXQ79190.1"/>
    </source>
</evidence>
<keyword evidence="1" id="KW-0812">Transmembrane</keyword>
<reference evidence="5" key="3">
    <citation type="submission" date="2018-08" db="EMBL/GenBank/DDBJ databases">
        <title>Streptococcus chenjunshii sp. nov., isolated from stools sample of the Tibetan antelope in the Qinghai-Tibet plateau, China.</title>
        <authorList>
            <person name="Tian Z."/>
        </authorList>
    </citation>
    <scope>NUCLEOTIDE SEQUENCE [LARGE SCALE GENOMIC DNA]</scope>
    <source>
        <strain evidence="5">Z15</strain>
    </source>
</reference>
<accession>A0A346NDU5</accession>
<keyword evidence="7" id="KW-1185">Reference proteome</keyword>
<proteinExistence type="predicted"/>
<dbReference type="AlphaFoldDB" id="A0A372KL08"/>
<name>A0A372KL08_9STRE</name>
<dbReference type="Proteomes" id="UP000264056">
    <property type="component" value="Unassembled WGS sequence"/>
</dbReference>
<dbReference type="Proteomes" id="UP000246115">
    <property type="component" value="Chromosome"/>
</dbReference>
<dbReference type="KEGG" id="schj:DDV21_008900"/>
<dbReference type="InterPro" id="IPR021359">
    <property type="entry name" value="DUF2812"/>
</dbReference>
<reference evidence="4 6" key="2">
    <citation type="submission" date="2018-08" db="EMBL/GenBank/DDBJ databases">
        <title>Draft genome of Streptococcus sp. nov. Z1.</title>
        <authorList>
            <person name="Tian Z."/>
        </authorList>
    </citation>
    <scope>NUCLEOTIDE SEQUENCE [LARGE SCALE GENOMIC DNA]</scope>
    <source>
        <strain evidence="4">Z1</strain>
        <strain evidence="6">Z1(2018)</strain>
    </source>
</reference>
<keyword evidence="1" id="KW-1133">Transmembrane helix</keyword>
<organism evidence="4 6">
    <name type="scientific">Streptococcus chenjunshii</name>
    <dbReference type="NCBI Taxonomy" id="2173853"/>
    <lineage>
        <taxon>Bacteria</taxon>
        <taxon>Bacillati</taxon>
        <taxon>Bacillota</taxon>
        <taxon>Bacilli</taxon>
        <taxon>Lactobacillales</taxon>
        <taxon>Streptococcaceae</taxon>
        <taxon>Streptococcus</taxon>
    </lineage>
</organism>
<dbReference type="EMBL" id="CP031733">
    <property type="protein sequence ID" value="AXQ79190.1"/>
    <property type="molecule type" value="Genomic_DNA"/>
</dbReference>
<evidence type="ECO:0000313" key="5">
    <source>
        <dbReference type="Proteomes" id="UP000246115"/>
    </source>
</evidence>
<gene>
    <name evidence="2" type="ORF">DDV21_008900</name>
    <name evidence="3" type="ORF">DDV22_06930</name>
    <name evidence="4" type="ORF">DDV23_07010</name>
</gene>
<dbReference type="OrthoDB" id="8757095at2"/>
<keyword evidence="1" id="KW-0472">Membrane</keyword>
<dbReference type="RefSeq" id="WP_116878398.1">
    <property type="nucleotide sequence ID" value="NZ_CP031733.1"/>
</dbReference>